<evidence type="ECO:0000256" key="4">
    <source>
        <dbReference type="ARBA" id="ARBA00011905"/>
    </source>
</evidence>
<dbReference type="PANTHER" id="PTHR10259:SF11">
    <property type="entry name" value="THIOPURINE S-METHYLTRANSFERASE"/>
    <property type="match status" value="1"/>
</dbReference>
<evidence type="ECO:0000256" key="6">
    <source>
        <dbReference type="ARBA" id="ARBA00022603"/>
    </source>
</evidence>
<keyword evidence="8 9" id="KW-0949">S-adenosyl-L-methionine</keyword>
<keyword evidence="7 9" id="KW-0808">Transferase</keyword>
<dbReference type="GO" id="GO:0010038">
    <property type="term" value="P:response to metal ion"/>
    <property type="evidence" value="ECO:0007669"/>
    <property type="project" value="InterPro"/>
</dbReference>
<proteinExistence type="inferred from homology"/>
<keyword evidence="5 9" id="KW-0963">Cytoplasm</keyword>
<protein>
    <recommendedName>
        <fullName evidence="4 9">Thiopurine S-methyltransferase</fullName>
        <ecNumber evidence="4 9">2.1.1.67</ecNumber>
    </recommendedName>
    <alternativeName>
        <fullName evidence="9">Thiopurine methyltransferase</fullName>
    </alternativeName>
</protein>
<dbReference type="HAMAP" id="MF_00812">
    <property type="entry name" value="Thiopur_methtran"/>
    <property type="match status" value="1"/>
</dbReference>
<dbReference type="GO" id="GO:0032259">
    <property type="term" value="P:methylation"/>
    <property type="evidence" value="ECO:0007669"/>
    <property type="project" value="UniProtKB-KW"/>
</dbReference>
<evidence type="ECO:0000256" key="1">
    <source>
        <dbReference type="ARBA" id="ARBA00000903"/>
    </source>
</evidence>
<dbReference type="Proteomes" id="UP000267448">
    <property type="component" value="Unassembled WGS sequence"/>
</dbReference>
<feature type="binding site" evidence="9">
    <location>
        <position position="130"/>
    </location>
    <ligand>
        <name>S-adenosyl-L-methionine</name>
        <dbReference type="ChEBI" id="CHEBI:59789"/>
    </ligand>
</feature>
<evidence type="ECO:0000256" key="5">
    <source>
        <dbReference type="ARBA" id="ARBA00022490"/>
    </source>
</evidence>
<evidence type="ECO:0000313" key="10">
    <source>
        <dbReference type="EMBL" id="RTR37693.1"/>
    </source>
</evidence>
<gene>
    <name evidence="9" type="primary">tpm</name>
    <name evidence="10" type="ORF">EKG38_16885</name>
</gene>
<evidence type="ECO:0000256" key="3">
    <source>
        <dbReference type="ARBA" id="ARBA00008145"/>
    </source>
</evidence>
<dbReference type="GO" id="GO:0005737">
    <property type="term" value="C:cytoplasm"/>
    <property type="evidence" value="ECO:0007669"/>
    <property type="project" value="UniProtKB-SubCell"/>
</dbReference>
<comment type="similarity">
    <text evidence="3 9">Belongs to the class I-like SAM-binding methyltransferase superfamily. TPMT family.</text>
</comment>
<dbReference type="FunFam" id="3.40.50.150:FF:000101">
    <property type="entry name" value="Thiopurine S-methyltransferase"/>
    <property type="match status" value="1"/>
</dbReference>
<dbReference type="InterPro" id="IPR008854">
    <property type="entry name" value="TPMT"/>
</dbReference>
<evidence type="ECO:0000313" key="11">
    <source>
        <dbReference type="Proteomes" id="UP000267448"/>
    </source>
</evidence>
<sequence>MEPGFWHSKWDTQQIGFHRNEVNPLLVKYWPRLNLSELANASVFVPLCGKTLDICFLAELGHEVIGCELNQTAVEHFFTENDLSYSTSRVGGLQKFVTEQVSIYQGDLFSLSPDDLSSQEHRTIGAFYDRAALIAWPEEMRLDYVQKLASLIPPKSIGLLVTLDYPQEALKGPPFAVSNDWIMANMAEFFEVERLACEDVLSENPRFIKKEVPWLTESVYRLVRKGEYSAAISS</sequence>
<feature type="binding site" evidence="9">
    <location>
        <position position="47"/>
    </location>
    <ligand>
        <name>S-adenosyl-L-methionine</name>
        <dbReference type="ChEBI" id="CHEBI:59789"/>
    </ligand>
</feature>
<keyword evidence="11" id="KW-1185">Reference proteome</keyword>
<dbReference type="Gene3D" id="3.40.50.150">
    <property type="entry name" value="Vaccinia Virus protein VP39"/>
    <property type="match status" value="1"/>
</dbReference>
<organism evidence="10 11">
    <name type="scientific">Shewanella canadensis</name>
    <dbReference type="NCBI Taxonomy" id="271096"/>
    <lineage>
        <taxon>Bacteria</taxon>
        <taxon>Pseudomonadati</taxon>
        <taxon>Pseudomonadota</taxon>
        <taxon>Gammaproteobacteria</taxon>
        <taxon>Alteromonadales</taxon>
        <taxon>Shewanellaceae</taxon>
        <taxon>Shewanella</taxon>
    </lineage>
</organism>
<dbReference type="GO" id="GO:0008119">
    <property type="term" value="F:thiopurine S-methyltransferase activity"/>
    <property type="evidence" value="ECO:0007669"/>
    <property type="project" value="UniProtKB-UniRule"/>
</dbReference>
<evidence type="ECO:0000256" key="8">
    <source>
        <dbReference type="ARBA" id="ARBA00022691"/>
    </source>
</evidence>
<feature type="binding site" evidence="9">
    <location>
        <position position="10"/>
    </location>
    <ligand>
        <name>S-adenosyl-L-methionine</name>
        <dbReference type="ChEBI" id="CHEBI:59789"/>
    </ligand>
</feature>
<comment type="catalytic activity">
    <reaction evidence="1 9">
        <text>S-adenosyl-L-methionine + a thiopurine = S-adenosyl-L-homocysteine + a thiopurine S-methylether.</text>
        <dbReference type="EC" id="2.1.1.67"/>
    </reaction>
</comment>
<accession>A0A431WQH0</accession>
<dbReference type="EMBL" id="RXNU01000010">
    <property type="protein sequence ID" value="RTR37693.1"/>
    <property type="molecule type" value="Genomic_DNA"/>
</dbReference>
<reference evidence="10 11" key="1">
    <citation type="submission" date="2018-12" db="EMBL/GenBank/DDBJ databases">
        <authorList>
            <person name="Yu L."/>
        </authorList>
    </citation>
    <scope>NUCLEOTIDE SEQUENCE [LARGE SCALE GENOMIC DNA]</scope>
    <source>
        <strain evidence="10 11">HAW-EB2</strain>
    </source>
</reference>
<dbReference type="PANTHER" id="PTHR10259">
    <property type="entry name" value="THIOPURINE S-METHYLTRANSFERASE"/>
    <property type="match status" value="1"/>
</dbReference>
<evidence type="ECO:0000256" key="9">
    <source>
        <dbReference type="HAMAP-Rule" id="MF_00812"/>
    </source>
</evidence>
<dbReference type="InterPro" id="IPR022474">
    <property type="entry name" value="Thiopur_S-MeTfrase_Se/Te_detox"/>
</dbReference>
<dbReference type="NCBIfam" id="TIGR03840">
    <property type="entry name" value="TMPT_Se_Te"/>
    <property type="match status" value="1"/>
</dbReference>
<name>A0A431WQH0_9GAMM</name>
<comment type="subcellular location">
    <subcellularLocation>
        <location evidence="2 9">Cytoplasm</location>
    </subcellularLocation>
</comment>
<dbReference type="EC" id="2.1.1.67" evidence="4 9"/>
<dbReference type="AlphaFoldDB" id="A0A431WQH0"/>
<keyword evidence="6 9" id="KW-0489">Methyltransferase</keyword>
<dbReference type="Pfam" id="PF05724">
    <property type="entry name" value="TPMT"/>
    <property type="match status" value="1"/>
</dbReference>
<comment type="caution">
    <text evidence="10">The sequence shown here is derived from an EMBL/GenBank/DDBJ whole genome shotgun (WGS) entry which is preliminary data.</text>
</comment>
<dbReference type="OrthoDB" id="9778208at2"/>
<evidence type="ECO:0000256" key="2">
    <source>
        <dbReference type="ARBA" id="ARBA00004496"/>
    </source>
</evidence>
<dbReference type="RefSeq" id="WP_126521393.1">
    <property type="nucleotide sequence ID" value="NZ_RXNU01000010.1"/>
</dbReference>
<dbReference type="PROSITE" id="PS51585">
    <property type="entry name" value="SAM_MT_TPMT"/>
    <property type="match status" value="1"/>
</dbReference>
<dbReference type="InterPro" id="IPR029063">
    <property type="entry name" value="SAM-dependent_MTases_sf"/>
</dbReference>
<dbReference type="NCBIfam" id="NF009732">
    <property type="entry name" value="PRK13255.1"/>
    <property type="match status" value="1"/>
</dbReference>
<dbReference type="SUPFAM" id="SSF53335">
    <property type="entry name" value="S-adenosyl-L-methionine-dependent methyltransferases"/>
    <property type="match status" value="1"/>
</dbReference>
<dbReference type="PIRSF" id="PIRSF023956">
    <property type="entry name" value="Thiopurine_S-methyltransferase"/>
    <property type="match status" value="1"/>
</dbReference>
<evidence type="ECO:0000256" key="7">
    <source>
        <dbReference type="ARBA" id="ARBA00022679"/>
    </source>
</evidence>
<feature type="binding site" evidence="9">
    <location>
        <position position="68"/>
    </location>
    <ligand>
        <name>S-adenosyl-L-methionine</name>
        <dbReference type="ChEBI" id="CHEBI:59789"/>
    </ligand>
</feature>
<dbReference type="InterPro" id="IPR025835">
    <property type="entry name" value="Thiopurine_S-MeTrfase"/>
</dbReference>